<dbReference type="OMA" id="YAWLYLW"/>
<dbReference type="RefSeq" id="XP_007372295.1">
    <property type="nucleotide sequence ID" value="XM_007372233.1"/>
</dbReference>
<dbReference type="HOGENOM" id="CLU_1372655_0_0_1"/>
<gene>
    <name evidence="1" type="ORF">SPAPADRAFT_58011</name>
</gene>
<dbReference type="InParanoid" id="G3AF94"/>
<reference evidence="1 2" key="1">
    <citation type="journal article" date="2011" name="Proc. Natl. Acad. Sci. U.S.A.">
        <title>Comparative genomics of xylose-fermenting fungi for enhanced biofuel production.</title>
        <authorList>
            <person name="Wohlbach D.J."/>
            <person name="Kuo A."/>
            <person name="Sato T.K."/>
            <person name="Potts K.M."/>
            <person name="Salamov A.A."/>
            <person name="LaButti K.M."/>
            <person name="Sun H."/>
            <person name="Clum A."/>
            <person name="Pangilinan J.L."/>
            <person name="Lindquist E.A."/>
            <person name="Lucas S."/>
            <person name="Lapidus A."/>
            <person name="Jin M."/>
            <person name="Gunawan C."/>
            <person name="Balan V."/>
            <person name="Dale B.E."/>
            <person name="Jeffries T.W."/>
            <person name="Zinkel R."/>
            <person name="Barry K.W."/>
            <person name="Grigoriev I.V."/>
            <person name="Gasch A.P."/>
        </authorList>
    </citation>
    <scope>NUCLEOTIDE SEQUENCE [LARGE SCALE GENOMIC DNA]</scope>
    <source>
        <strain evidence="2">NRRL Y-27907 / 11-Y1</strain>
    </source>
</reference>
<dbReference type="GeneID" id="18872281"/>
<sequence length="182" mass="20401">MSAQDPNLPDATFKLKAPLANFSTGAGYPAFKPLDTKGDTWKVFRTGFYTVTGAYVIMYMWRRSTFNIVRPLAVVTSLSIITGVHHSLANIREKNDSWNSFWGGVASSITLYQVFERGLPFRKQLFGTLAAASAIGILDRALASQRTSSAGQDFSYKTKKETEAEPVKHKQGFWEVWQRRPL</sequence>
<dbReference type="EMBL" id="GL996499">
    <property type="protein sequence ID" value="EGW34883.1"/>
    <property type="molecule type" value="Genomic_DNA"/>
</dbReference>
<name>G3AF94_SPAPN</name>
<proteinExistence type="predicted"/>
<protein>
    <submittedName>
        <fullName evidence="1">Uncharacterized protein</fullName>
    </submittedName>
</protein>
<dbReference type="KEGG" id="spaa:SPAPADRAFT_58011"/>
<dbReference type="eggNOG" id="ENOG502S81D">
    <property type="taxonomic scope" value="Eukaryota"/>
</dbReference>
<accession>G3AF94</accession>
<dbReference type="STRING" id="619300.G3AF94"/>
<evidence type="ECO:0000313" key="1">
    <source>
        <dbReference type="EMBL" id="EGW34883.1"/>
    </source>
</evidence>
<dbReference type="AlphaFoldDB" id="G3AF94"/>
<evidence type="ECO:0000313" key="2">
    <source>
        <dbReference type="Proteomes" id="UP000000709"/>
    </source>
</evidence>
<dbReference type="Proteomes" id="UP000000709">
    <property type="component" value="Unassembled WGS sequence"/>
</dbReference>
<feature type="non-terminal residue" evidence="1">
    <location>
        <position position="182"/>
    </location>
</feature>
<keyword evidence="2" id="KW-1185">Reference proteome</keyword>
<dbReference type="OrthoDB" id="1913277at2759"/>
<organism evidence="2">
    <name type="scientific">Spathaspora passalidarum (strain NRRL Y-27907 / 11-Y1)</name>
    <dbReference type="NCBI Taxonomy" id="619300"/>
    <lineage>
        <taxon>Eukaryota</taxon>
        <taxon>Fungi</taxon>
        <taxon>Dikarya</taxon>
        <taxon>Ascomycota</taxon>
        <taxon>Saccharomycotina</taxon>
        <taxon>Pichiomycetes</taxon>
        <taxon>Debaryomycetaceae</taxon>
        <taxon>Spathaspora</taxon>
    </lineage>
</organism>